<dbReference type="Proteomes" id="UP000344571">
    <property type="component" value="Chromosome"/>
</dbReference>
<dbReference type="Proteomes" id="UP000243750">
    <property type="component" value="Unassembled WGS sequence"/>
</dbReference>
<keyword evidence="4" id="KW-1185">Reference proteome</keyword>
<proteinExistence type="predicted"/>
<protein>
    <recommendedName>
        <fullName evidence="5">DNA-binding protein</fullName>
    </recommendedName>
</protein>
<dbReference type="AlphaFoldDB" id="A0AA91TYL1"/>
<reference evidence="1 3" key="1">
    <citation type="submission" date="2017-09" db="EMBL/GenBank/DDBJ databases">
        <title>Bacterial and phytoplankton interrelationship in Kongsfjorden, an Arctic fjord.</title>
        <authorList>
            <person name="Sinha R."/>
            <person name="Krishnan K."/>
        </authorList>
    </citation>
    <scope>NUCLEOTIDE SEQUENCE [LARGE SCALE GENOMIC DNA]</scope>
    <source>
        <strain evidence="1 3">58</strain>
    </source>
</reference>
<dbReference type="RefSeq" id="WP_096348551.1">
    <property type="nucleotide sequence ID" value="NZ_CP033116.1"/>
</dbReference>
<dbReference type="EMBL" id="NWMT01000266">
    <property type="protein sequence ID" value="PCC97317.1"/>
    <property type="molecule type" value="Genomic_DNA"/>
</dbReference>
<sequence length="86" mass="9859">MVDASNREHAAEKIEKNLIATYGMMLSREQLADLLDRRIGGLNWELAREESQLRRELGPSMVRFGRRVYYSAPELALILAARLGRD</sequence>
<reference evidence="2 4" key="2">
    <citation type="submission" date="2018-10" db="EMBL/GenBank/DDBJ databases">
        <title>Complete genome sequence of Pseudomonas pelagia strain Kongs-67.</title>
        <authorList>
            <person name="Sinha R.K."/>
            <person name="Krishnan K."/>
        </authorList>
    </citation>
    <scope>NUCLEOTIDE SEQUENCE [LARGE SCALE GENOMIC DNA]</scope>
    <source>
        <strain evidence="2 4">Kongs-67</strain>
    </source>
</reference>
<gene>
    <name evidence="1" type="ORF">CO192_21340</name>
    <name evidence="2" type="ORF">EAO82_20500</name>
</gene>
<name>A0AA91TYL1_9GAMM</name>
<evidence type="ECO:0000313" key="4">
    <source>
        <dbReference type="Proteomes" id="UP000344571"/>
    </source>
</evidence>
<dbReference type="EMBL" id="CP033116">
    <property type="protein sequence ID" value="QFY58525.1"/>
    <property type="molecule type" value="Genomic_DNA"/>
</dbReference>
<evidence type="ECO:0008006" key="5">
    <source>
        <dbReference type="Google" id="ProtNLM"/>
    </source>
</evidence>
<evidence type="ECO:0000313" key="1">
    <source>
        <dbReference type="EMBL" id="PCC97317.1"/>
    </source>
</evidence>
<evidence type="ECO:0000313" key="3">
    <source>
        <dbReference type="Proteomes" id="UP000243750"/>
    </source>
</evidence>
<organism evidence="1 3">
    <name type="scientific">Halopseudomonas pelagia</name>
    <dbReference type="NCBI Taxonomy" id="553151"/>
    <lineage>
        <taxon>Bacteria</taxon>
        <taxon>Pseudomonadati</taxon>
        <taxon>Pseudomonadota</taxon>
        <taxon>Gammaproteobacteria</taxon>
        <taxon>Pseudomonadales</taxon>
        <taxon>Pseudomonadaceae</taxon>
        <taxon>Halopseudomonas</taxon>
    </lineage>
</organism>
<accession>A0AA91TYL1</accession>
<evidence type="ECO:0000313" key="2">
    <source>
        <dbReference type="EMBL" id="QFY58525.1"/>
    </source>
</evidence>